<dbReference type="STRING" id="1423778.FC70_GL000192"/>
<evidence type="ECO:0000313" key="2">
    <source>
        <dbReference type="EMBL" id="KRL57722.1"/>
    </source>
</evidence>
<sequence length="273" mass="32436">MSKIVMTSDNHFDINRIDIDEMMKLQAQYLVEMHADYYLIAGDLFNDFQKSMKYVHDLQDTLGMTTKVLFIAGNHDMLHGVSFDELETLQDDVYVHNKKIEVAGTNWVIIGNNGWYDYSYRDDGVSIDEVELWKRAYWVDRAIEQPMNDMERMQIVLLQTKEQLELARSNNQQVIYMTHFSPKQEYLIQRPDIRMWQMANAMMGSYRLGDLLEQYEANTVLFGHMHIHPSPIKYQKTTYYNQSVGYKNKHINEWITDSFFDQWVARLQVIEKN</sequence>
<dbReference type="InterPro" id="IPR051158">
    <property type="entry name" value="Metallophosphoesterase_sf"/>
</dbReference>
<organism evidence="2 3">
    <name type="scientific">Paucilactobacillus oligofermentans DSM 15707 = LMG 22743</name>
    <dbReference type="NCBI Taxonomy" id="1423778"/>
    <lineage>
        <taxon>Bacteria</taxon>
        <taxon>Bacillati</taxon>
        <taxon>Bacillota</taxon>
        <taxon>Bacilli</taxon>
        <taxon>Lactobacillales</taxon>
        <taxon>Lactobacillaceae</taxon>
        <taxon>Paucilactobacillus</taxon>
    </lineage>
</organism>
<dbReference type="GO" id="GO:0016787">
    <property type="term" value="F:hydrolase activity"/>
    <property type="evidence" value="ECO:0007669"/>
    <property type="project" value="InterPro"/>
</dbReference>
<reference evidence="2 3" key="1">
    <citation type="journal article" date="2015" name="Genome Announc.">
        <title>Expanding the biotechnology potential of lactobacilli through comparative genomics of 213 strains and associated genera.</title>
        <authorList>
            <person name="Sun Z."/>
            <person name="Harris H.M."/>
            <person name="McCann A."/>
            <person name="Guo C."/>
            <person name="Argimon S."/>
            <person name="Zhang W."/>
            <person name="Yang X."/>
            <person name="Jeffery I.B."/>
            <person name="Cooney J.C."/>
            <person name="Kagawa T.F."/>
            <person name="Liu W."/>
            <person name="Song Y."/>
            <person name="Salvetti E."/>
            <person name="Wrobel A."/>
            <person name="Rasinkangas P."/>
            <person name="Parkhill J."/>
            <person name="Rea M.C."/>
            <person name="O'Sullivan O."/>
            <person name="Ritari J."/>
            <person name="Douillard F.P."/>
            <person name="Paul Ross R."/>
            <person name="Yang R."/>
            <person name="Briner A.E."/>
            <person name="Felis G.E."/>
            <person name="de Vos W.M."/>
            <person name="Barrangou R."/>
            <person name="Klaenhammer T.R."/>
            <person name="Caufield P.W."/>
            <person name="Cui Y."/>
            <person name="Zhang H."/>
            <person name="O'Toole P.W."/>
        </authorList>
    </citation>
    <scope>NUCLEOTIDE SEQUENCE [LARGE SCALE GENOMIC DNA]</scope>
    <source>
        <strain evidence="2 3">DSM 15707</strain>
    </source>
</reference>
<protein>
    <recommendedName>
        <fullName evidence="1">Calcineurin-like phosphoesterase domain-containing protein</fullName>
    </recommendedName>
</protein>
<dbReference type="KEGG" id="lol:LACOL_1502"/>
<dbReference type="InterPro" id="IPR022302">
    <property type="entry name" value="Phosphoesterase_putative"/>
</dbReference>
<dbReference type="AlphaFoldDB" id="A0A0R1RTV0"/>
<dbReference type="PANTHER" id="PTHR31302">
    <property type="entry name" value="TRANSMEMBRANE PROTEIN WITH METALLOPHOSPHOESTERASE DOMAIN-RELATED"/>
    <property type="match status" value="1"/>
</dbReference>
<dbReference type="CDD" id="cd00838">
    <property type="entry name" value="MPP_superfamily"/>
    <property type="match status" value="1"/>
</dbReference>
<accession>A0A0R1RTV0</accession>
<dbReference type="Proteomes" id="UP000051697">
    <property type="component" value="Unassembled WGS sequence"/>
</dbReference>
<keyword evidence="3" id="KW-1185">Reference proteome</keyword>
<dbReference type="PANTHER" id="PTHR31302:SF22">
    <property type="entry name" value="PHOSPHOESTERASE"/>
    <property type="match status" value="1"/>
</dbReference>
<dbReference type="SUPFAM" id="SSF56300">
    <property type="entry name" value="Metallo-dependent phosphatases"/>
    <property type="match status" value="1"/>
</dbReference>
<dbReference type="Gene3D" id="3.60.21.10">
    <property type="match status" value="1"/>
</dbReference>
<name>A0A0R1RTV0_9LACO</name>
<proteinExistence type="predicted"/>
<dbReference type="InterPro" id="IPR029052">
    <property type="entry name" value="Metallo-depent_PP-like"/>
</dbReference>
<dbReference type="OrthoDB" id="113290at2"/>
<comment type="caution">
    <text evidence="2">The sequence shown here is derived from an EMBL/GenBank/DDBJ whole genome shotgun (WGS) entry which is preliminary data.</text>
</comment>
<dbReference type="Pfam" id="PF00149">
    <property type="entry name" value="Metallophos"/>
    <property type="match status" value="1"/>
</dbReference>
<evidence type="ECO:0000259" key="1">
    <source>
        <dbReference type="Pfam" id="PF00149"/>
    </source>
</evidence>
<feature type="domain" description="Calcineurin-like phosphoesterase" evidence="1">
    <location>
        <begin position="3"/>
        <end position="227"/>
    </location>
</feature>
<dbReference type="RefSeq" id="WP_112278699.1">
    <property type="nucleotide sequence ID" value="NZ_AZFE01000003.1"/>
</dbReference>
<evidence type="ECO:0000313" key="3">
    <source>
        <dbReference type="Proteomes" id="UP000051697"/>
    </source>
</evidence>
<dbReference type="EMBL" id="AZFE01000003">
    <property type="protein sequence ID" value="KRL57722.1"/>
    <property type="molecule type" value="Genomic_DNA"/>
</dbReference>
<gene>
    <name evidence="2" type="ORF">FC70_GL000192</name>
</gene>
<dbReference type="PATRIC" id="fig|1423778.4.peg.208"/>
<dbReference type="NCBIfam" id="TIGR03729">
    <property type="entry name" value="acc_ester"/>
    <property type="match status" value="1"/>
</dbReference>
<dbReference type="InterPro" id="IPR004843">
    <property type="entry name" value="Calcineurin-like_PHP"/>
</dbReference>